<accession>A0A5J4R0Q4</accession>
<feature type="non-terminal residue" evidence="2">
    <location>
        <position position="1"/>
    </location>
</feature>
<gene>
    <name evidence="2" type="ORF">EZS27_024147</name>
</gene>
<name>A0A5J4R0Q4_9ZZZZ</name>
<sequence>TDFDKIALTANTKFQTDFVSDLNGIVKVKASVKDRDITFIPYNSWDNREAGEMKVWIDYVEN</sequence>
<feature type="domain" description="Non-reducing end beta-L-arabinofuranosidase-like GH127 C-terminal" evidence="1">
    <location>
        <begin position="5"/>
        <end position="57"/>
    </location>
</feature>
<organism evidence="2">
    <name type="scientific">termite gut metagenome</name>
    <dbReference type="NCBI Taxonomy" id="433724"/>
    <lineage>
        <taxon>unclassified sequences</taxon>
        <taxon>metagenomes</taxon>
        <taxon>organismal metagenomes</taxon>
    </lineage>
</organism>
<evidence type="ECO:0000259" key="1">
    <source>
        <dbReference type="Pfam" id="PF20737"/>
    </source>
</evidence>
<comment type="caution">
    <text evidence="2">The sequence shown here is derived from an EMBL/GenBank/DDBJ whole genome shotgun (WGS) entry which is preliminary data.</text>
</comment>
<reference evidence="2" key="1">
    <citation type="submission" date="2019-03" db="EMBL/GenBank/DDBJ databases">
        <title>Single cell metagenomics reveals metabolic interactions within the superorganism composed of flagellate Streblomastix strix and complex community of Bacteroidetes bacteria on its surface.</title>
        <authorList>
            <person name="Treitli S.C."/>
            <person name="Kolisko M."/>
            <person name="Husnik F."/>
            <person name="Keeling P."/>
            <person name="Hampl V."/>
        </authorList>
    </citation>
    <scope>NUCLEOTIDE SEQUENCE</scope>
    <source>
        <strain evidence="2">STM</strain>
    </source>
</reference>
<dbReference type="Pfam" id="PF20737">
    <property type="entry name" value="Glyco_hydro127C"/>
    <property type="match status" value="1"/>
</dbReference>
<protein>
    <recommendedName>
        <fullName evidence="1">Non-reducing end beta-L-arabinofuranosidase-like GH127 C-terminal domain-containing protein</fullName>
    </recommendedName>
</protein>
<proteinExistence type="predicted"/>
<dbReference type="AlphaFoldDB" id="A0A5J4R0Q4"/>
<evidence type="ECO:0000313" key="2">
    <source>
        <dbReference type="EMBL" id="KAA6326790.1"/>
    </source>
</evidence>
<dbReference type="EMBL" id="SNRY01002101">
    <property type="protein sequence ID" value="KAA6326790.1"/>
    <property type="molecule type" value="Genomic_DNA"/>
</dbReference>
<dbReference type="InterPro" id="IPR049049">
    <property type="entry name" value="Beta-AFase-like_GH127_C"/>
</dbReference>